<dbReference type="InterPro" id="IPR052155">
    <property type="entry name" value="Biofilm_reg_signaling"/>
</dbReference>
<name>A0A4P9US28_METBY</name>
<dbReference type="InterPro" id="IPR013655">
    <property type="entry name" value="PAS_fold_3"/>
</dbReference>
<dbReference type="CDD" id="cd01948">
    <property type="entry name" value="EAL"/>
    <property type="match status" value="1"/>
</dbReference>
<dbReference type="OrthoDB" id="9804951at2"/>
<dbReference type="PROSITE" id="PS50112">
    <property type="entry name" value="PAS"/>
    <property type="match status" value="1"/>
</dbReference>
<dbReference type="STRING" id="675511.GCA_000341735_03363"/>
<dbReference type="SUPFAM" id="SSF141868">
    <property type="entry name" value="EAL domain-like"/>
    <property type="match status" value="1"/>
</dbReference>
<feature type="domain" description="EAL" evidence="8">
    <location>
        <begin position="628"/>
        <end position="882"/>
    </location>
</feature>
<dbReference type="InterPro" id="IPR000014">
    <property type="entry name" value="PAS"/>
</dbReference>
<dbReference type="Gene3D" id="3.30.70.270">
    <property type="match status" value="1"/>
</dbReference>
<dbReference type="EMBL" id="CP035467">
    <property type="protein sequence ID" value="QCW84314.1"/>
    <property type="molecule type" value="Genomic_DNA"/>
</dbReference>
<keyword evidence="5" id="KW-0175">Coiled coil</keyword>
<dbReference type="SMART" id="SM00052">
    <property type="entry name" value="EAL"/>
    <property type="match status" value="1"/>
</dbReference>
<proteinExistence type="predicted"/>
<dbReference type="PROSITE" id="PS50883">
    <property type="entry name" value="EAL"/>
    <property type="match status" value="1"/>
</dbReference>
<dbReference type="KEGG" id="mbur:EQU24_20325"/>
<evidence type="ECO:0000313" key="10">
    <source>
        <dbReference type="EMBL" id="QCW84314.1"/>
    </source>
</evidence>
<evidence type="ECO:0000256" key="4">
    <source>
        <dbReference type="ARBA" id="ARBA00051114"/>
    </source>
</evidence>
<evidence type="ECO:0000259" key="6">
    <source>
        <dbReference type="PROSITE" id="PS50112"/>
    </source>
</evidence>
<dbReference type="InterPro" id="IPR000700">
    <property type="entry name" value="PAS-assoc_C"/>
</dbReference>
<dbReference type="CDD" id="cd01949">
    <property type="entry name" value="GGDEF"/>
    <property type="match status" value="1"/>
</dbReference>
<feature type="domain" description="PAC" evidence="7">
    <location>
        <begin position="280"/>
        <end position="332"/>
    </location>
</feature>
<dbReference type="InterPro" id="IPR001610">
    <property type="entry name" value="PAC"/>
</dbReference>
<feature type="domain" description="PAC" evidence="7">
    <location>
        <begin position="402"/>
        <end position="454"/>
    </location>
</feature>
<comment type="cofactor">
    <cofactor evidence="1">
        <name>Mg(2+)</name>
        <dbReference type="ChEBI" id="CHEBI:18420"/>
    </cofactor>
</comment>
<dbReference type="InterPro" id="IPR035965">
    <property type="entry name" value="PAS-like_dom_sf"/>
</dbReference>
<evidence type="ECO:0000313" key="11">
    <source>
        <dbReference type="Proteomes" id="UP000305881"/>
    </source>
</evidence>
<dbReference type="NCBIfam" id="TIGR00229">
    <property type="entry name" value="sensory_box"/>
    <property type="match status" value="2"/>
</dbReference>
<dbReference type="Gene3D" id="3.30.450.20">
    <property type="entry name" value="PAS domain"/>
    <property type="match status" value="3"/>
</dbReference>
<dbReference type="InterPro" id="IPR000160">
    <property type="entry name" value="GGDEF_dom"/>
</dbReference>
<dbReference type="EC" id="3.1.4.52" evidence="2"/>
<evidence type="ECO:0000259" key="7">
    <source>
        <dbReference type="PROSITE" id="PS50113"/>
    </source>
</evidence>
<dbReference type="CDD" id="cd00130">
    <property type="entry name" value="PAS"/>
    <property type="match status" value="3"/>
</dbReference>
<reference evidence="11" key="1">
    <citation type="journal article" date="2019" name="J. Bacteriol.">
        <title>A Mutagenic Screen Identifies a TonB-Dependent Receptor Required for the Lanthanide Metal Switch in the Type I Methanotroph 'Methylotuvimicrobium buryatense' 5GB1C.</title>
        <authorList>
            <person name="Groom J.D."/>
            <person name="Ford S.M."/>
            <person name="Pesesky M.W."/>
            <person name="Lidstrom M.E."/>
        </authorList>
    </citation>
    <scope>NUCLEOTIDE SEQUENCE [LARGE SCALE GENOMIC DNA]</scope>
    <source>
        <strain evidence="11">5GB1C</strain>
    </source>
</reference>
<dbReference type="PROSITE" id="PS50887">
    <property type="entry name" value="GGDEF"/>
    <property type="match status" value="1"/>
</dbReference>
<dbReference type="NCBIfam" id="TIGR00254">
    <property type="entry name" value="GGDEF"/>
    <property type="match status" value="1"/>
</dbReference>
<dbReference type="RefSeq" id="WP_017841797.1">
    <property type="nucleotide sequence ID" value="NZ_CP035467.1"/>
</dbReference>
<keyword evidence="11" id="KW-1185">Reference proteome</keyword>
<evidence type="ECO:0000256" key="1">
    <source>
        <dbReference type="ARBA" id="ARBA00001946"/>
    </source>
</evidence>
<dbReference type="PANTHER" id="PTHR44757">
    <property type="entry name" value="DIGUANYLATE CYCLASE DGCP"/>
    <property type="match status" value="1"/>
</dbReference>
<evidence type="ECO:0000259" key="9">
    <source>
        <dbReference type="PROSITE" id="PS50887"/>
    </source>
</evidence>
<evidence type="ECO:0000256" key="2">
    <source>
        <dbReference type="ARBA" id="ARBA00012282"/>
    </source>
</evidence>
<feature type="domain" description="PAC" evidence="7">
    <location>
        <begin position="152"/>
        <end position="204"/>
    </location>
</feature>
<dbReference type="Pfam" id="PF08447">
    <property type="entry name" value="PAS_3"/>
    <property type="match status" value="1"/>
</dbReference>
<dbReference type="InterPro" id="IPR043128">
    <property type="entry name" value="Rev_trsase/Diguanyl_cyclase"/>
</dbReference>
<dbReference type="SUPFAM" id="SSF55785">
    <property type="entry name" value="PYP-like sensor domain (PAS domain)"/>
    <property type="match status" value="3"/>
</dbReference>
<dbReference type="InterPro" id="IPR035919">
    <property type="entry name" value="EAL_sf"/>
</dbReference>
<dbReference type="Proteomes" id="UP000305881">
    <property type="component" value="Chromosome"/>
</dbReference>
<organism evidence="10 11">
    <name type="scientific">Methylotuvimicrobium buryatense</name>
    <name type="common">Methylomicrobium buryatense</name>
    <dbReference type="NCBI Taxonomy" id="95641"/>
    <lineage>
        <taxon>Bacteria</taxon>
        <taxon>Pseudomonadati</taxon>
        <taxon>Pseudomonadota</taxon>
        <taxon>Gammaproteobacteria</taxon>
        <taxon>Methylococcales</taxon>
        <taxon>Methylococcaceae</taxon>
        <taxon>Methylotuvimicrobium</taxon>
    </lineage>
</organism>
<keyword evidence="3" id="KW-0973">c-di-GMP</keyword>
<dbReference type="GO" id="GO:0071111">
    <property type="term" value="F:cyclic-guanylate-specific phosphodiesterase activity"/>
    <property type="evidence" value="ECO:0007669"/>
    <property type="project" value="UniProtKB-EC"/>
</dbReference>
<dbReference type="GO" id="GO:0071732">
    <property type="term" value="P:cellular response to nitric oxide"/>
    <property type="evidence" value="ECO:0007669"/>
    <property type="project" value="UniProtKB-ARBA"/>
</dbReference>
<dbReference type="Pfam" id="PF00563">
    <property type="entry name" value="EAL"/>
    <property type="match status" value="1"/>
</dbReference>
<dbReference type="Pfam" id="PF13426">
    <property type="entry name" value="PAS_9"/>
    <property type="match status" value="1"/>
</dbReference>
<dbReference type="SUPFAM" id="SSF55073">
    <property type="entry name" value="Nucleotide cyclase"/>
    <property type="match status" value="1"/>
</dbReference>
<feature type="domain" description="PAS" evidence="6">
    <location>
        <begin position="329"/>
        <end position="374"/>
    </location>
</feature>
<dbReference type="SMART" id="SM00091">
    <property type="entry name" value="PAS"/>
    <property type="match status" value="3"/>
</dbReference>
<dbReference type="FunFam" id="3.20.20.450:FF:000001">
    <property type="entry name" value="Cyclic di-GMP phosphodiesterase yahA"/>
    <property type="match status" value="1"/>
</dbReference>
<evidence type="ECO:0000256" key="3">
    <source>
        <dbReference type="ARBA" id="ARBA00022636"/>
    </source>
</evidence>
<dbReference type="Pfam" id="PF00990">
    <property type="entry name" value="GGDEF"/>
    <property type="match status" value="1"/>
</dbReference>
<feature type="domain" description="GGDEF" evidence="9">
    <location>
        <begin position="486"/>
        <end position="619"/>
    </location>
</feature>
<dbReference type="InterPro" id="IPR029787">
    <property type="entry name" value="Nucleotide_cyclase"/>
</dbReference>
<feature type="coiled-coil region" evidence="5">
    <location>
        <begin position="9"/>
        <end position="61"/>
    </location>
</feature>
<accession>A0A4P9US28</accession>
<evidence type="ECO:0000256" key="5">
    <source>
        <dbReference type="SAM" id="Coils"/>
    </source>
</evidence>
<dbReference type="FunFam" id="3.30.70.270:FF:000001">
    <property type="entry name" value="Diguanylate cyclase domain protein"/>
    <property type="match status" value="1"/>
</dbReference>
<dbReference type="SMART" id="SM00086">
    <property type="entry name" value="PAC"/>
    <property type="match status" value="3"/>
</dbReference>
<protein>
    <recommendedName>
        <fullName evidence="2">cyclic-guanylate-specific phosphodiesterase</fullName>
        <ecNumber evidence="2">3.1.4.52</ecNumber>
    </recommendedName>
</protein>
<dbReference type="InterPro" id="IPR001633">
    <property type="entry name" value="EAL_dom"/>
</dbReference>
<dbReference type="Gene3D" id="3.20.20.450">
    <property type="entry name" value="EAL domain"/>
    <property type="match status" value="1"/>
</dbReference>
<dbReference type="SMART" id="SM00267">
    <property type="entry name" value="GGDEF"/>
    <property type="match status" value="1"/>
</dbReference>
<dbReference type="PROSITE" id="PS50113">
    <property type="entry name" value="PAC"/>
    <property type="match status" value="3"/>
</dbReference>
<sequence length="889" mass="100876">MPSKFPVNESHLNEELTRLRVEVEALRIANAALEQQLSIDAKQADSMLRVLEIRSNELKEANLHQLNQSNFIRRVMDSTGAMMIVLGPDGHIRQVNRRCAQELSGTDSIPDNRVLDDWLHPDERQALVAQAIGLPWPVFSPLFEVVRRSGSYAAEHRLGSRDGSYRHYWFEASLQHNPQGKEEGAVICASDITRLKQQQERLSRSEKRLKEAQKIARLGHWEMDLTCDKLTWSEEVCIIFELDSASIPRNYADFLELVYPADRAAVDRAFTSALSTHGSYDIEHRLLAAGGQIKWIHERCVIYYDDAGRALRLVGTIQDITEQRLAEEQLRLAASVFDNSLNGILITDANTRIVKVNRMFSEVMGYSSDEVLGQKPSLLKSEHHDKQFYRSLWAALERDGKWQGEIWDRRKNGELIPLWQNISSVRDAIGRVTHYISVFYDLTQQKQSAKHIYHLAYYDALTELPNRQLFNERCEHALERANRDYHPLAVLFLDLDRFKHVNDSLGHPAGDELLRMVAHAIKSSLRQDDTVARLGGDEFIILLENTGSRSDVEQVALKIIAHLSRPFIVQGHKLEIGTSIGISCYPEDGKDTMSLIKHADLAMYRAKEKGRGNFQFYETYLTTRAKERLFLESELRDALERQEFHLHYQPQFALSGGELIGAEALLRWNHHEHGLIAPDKFIPIAEESGLIVAIGEWVLSAACSQAKAWLDAGYAFKQVAVNLSGAQIERSDILATVGNVLATTGLPPRHLELEITETYIMRQAKQNVRIMEELRALGVSLAIDDFGTGQSSLSYLKRLPVDKLKIDRSFVMDIPQDSNDMAITRAILALGHSLKLTVLAEGVETAEQAAFLNELKCDEVQGYYYSRPLDAESFRKLLAKQKFDADLFD</sequence>
<dbReference type="PANTHER" id="PTHR44757:SF2">
    <property type="entry name" value="BIOFILM ARCHITECTURE MAINTENANCE PROTEIN MBAA"/>
    <property type="match status" value="1"/>
</dbReference>
<comment type="catalytic activity">
    <reaction evidence="4">
        <text>3',3'-c-di-GMP + H2O = 5'-phosphoguanylyl(3'-&gt;5')guanosine + H(+)</text>
        <dbReference type="Rhea" id="RHEA:24902"/>
        <dbReference type="ChEBI" id="CHEBI:15377"/>
        <dbReference type="ChEBI" id="CHEBI:15378"/>
        <dbReference type="ChEBI" id="CHEBI:58754"/>
        <dbReference type="ChEBI" id="CHEBI:58805"/>
        <dbReference type="EC" id="3.1.4.52"/>
    </reaction>
    <physiologicalReaction direction="left-to-right" evidence="4">
        <dbReference type="Rhea" id="RHEA:24903"/>
    </physiologicalReaction>
</comment>
<dbReference type="Gene3D" id="2.10.70.100">
    <property type="match status" value="1"/>
</dbReference>
<dbReference type="AlphaFoldDB" id="A0A4P9US28"/>
<gene>
    <name evidence="10" type="ORF">EQU24_20325</name>
</gene>
<evidence type="ECO:0000259" key="8">
    <source>
        <dbReference type="PROSITE" id="PS50883"/>
    </source>
</evidence>